<accession>A0A2A8D105</accession>
<keyword evidence="3" id="KW-1133">Transmembrane helix</keyword>
<dbReference type="Proteomes" id="UP000220102">
    <property type="component" value="Unassembled WGS sequence"/>
</dbReference>
<gene>
    <name evidence="5" type="ORF">CRI94_05975</name>
</gene>
<evidence type="ECO:0000256" key="1">
    <source>
        <dbReference type="ARBA" id="ARBA00023186"/>
    </source>
</evidence>
<dbReference type="OrthoDB" id="9779889at2"/>
<dbReference type="Pfam" id="PF00226">
    <property type="entry name" value="DnaJ"/>
    <property type="match status" value="1"/>
</dbReference>
<proteinExistence type="predicted"/>
<dbReference type="SUPFAM" id="SSF46565">
    <property type="entry name" value="Chaperone J-domain"/>
    <property type="match status" value="1"/>
</dbReference>
<feature type="domain" description="J" evidence="4">
    <location>
        <begin position="10"/>
        <end position="75"/>
    </location>
</feature>
<dbReference type="PRINTS" id="PR00625">
    <property type="entry name" value="JDOMAIN"/>
</dbReference>
<evidence type="ECO:0000256" key="3">
    <source>
        <dbReference type="SAM" id="Phobius"/>
    </source>
</evidence>
<keyword evidence="6" id="KW-1185">Reference proteome</keyword>
<dbReference type="PROSITE" id="PS50076">
    <property type="entry name" value="DNAJ_2"/>
    <property type="match status" value="1"/>
</dbReference>
<dbReference type="GO" id="GO:0042026">
    <property type="term" value="P:protein refolding"/>
    <property type="evidence" value="ECO:0007669"/>
    <property type="project" value="TreeGrafter"/>
</dbReference>
<sequence>MSQFDPSSSDYYERLGLSASASRKAIRKAYRSVARKTHPDRNPNDPRAAHRFQRIREAYEVLSDDEARADYDRQRTSTVRSTGLTAAPRLDVGCMAYAAWRVLVGVIAALIFVAMEMAGLWELNDAESTTWVIVGAIAVASTLAFLAARSFEDEASDYEVRFEEEDVTVYVEGHPWARIRWKHVHRLVADAEKNTVELRVAPSAAQSIRAQKPVIRYVSPGSGEVRVLLDLSGTDLPATTVHRFAHRISGVRATVV</sequence>
<dbReference type="GO" id="GO:0051082">
    <property type="term" value="F:unfolded protein binding"/>
    <property type="evidence" value="ECO:0007669"/>
    <property type="project" value="TreeGrafter"/>
</dbReference>
<dbReference type="AlphaFoldDB" id="A0A2A8D105"/>
<evidence type="ECO:0000256" key="2">
    <source>
        <dbReference type="SAM" id="MobiDB-lite"/>
    </source>
</evidence>
<dbReference type="PANTHER" id="PTHR43096">
    <property type="entry name" value="DNAJ HOMOLOG 1, MITOCHONDRIAL-RELATED"/>
    <property type="match status" value="1"/>
</dbReference>
<keyword evidence="3" id="KW-0472">Membrane</keyword>
<organism evidence="5 6">
    <name type="scientific">Longibacter salinarum</name>
    <dbReference type="NCBI Taxonomy" id="1850348"/>
    <lineage>
        <taxon>Bacteria</taxon>
        <taxon>Pseudomonadati</taxon>
        <taxon>Rhodothermota</taxon>
        <taxon>Rhodothermia</taxon>
        <taxon>Rhodothermales</taxon>
        <taxon>Salisaetaceae</taxon>
        <taxon>Longibacter</taxon>
    </lineage>
</organism>
<evidence type="ECO:0000313" key="6">
    <source>
        <dbReference type="Proteomes" id="UP000220102"/>
    </source>
</evidence>
<dbReference type="GO" id="GO:0005737">
    <property type="term" value="C:cytoplasm"/>
    <property type="evidence" value="ECO:0007669"/>
    <property type="project" value="TreeGrafter"/>
</dbReference>
<dbReference type="InterPro" id="IPR018253">
    <property type="entry name" value="DnaJ_domain_CS"/>
</dbReference>
<dbReference type="PROSITE" id="PS00636">
    <property type="entry name" value="DNAJ_1"/>
    <property type="match status" value="1"/>
</dbReference>
<dbReference type="InterPro" id="IPR001623">
    <property type="entry name" value="DnaJ_domain"/>
</dbReference>
<dbReference type="SMART" id="SM00271">
    <property type="entry name" value="DnaJ"/>
    <property type="match status" value="1"/>
</dbReference>
<dbReference type="EMBL" id="PDEQ01000002">
    <property type="protein sequence ID" value="PEN14571.1"/>
    <property type="molecule type" value="Genomic_DNA"/>
</dbReference>
<comment type="caution">
    <text evidence="5">The sequence shown here is derived from an EMBL/GenBank/DDBJ whole genome shotgun (WGS) entry which is preliminary data.</text>
</comment>
<evidence type="ECO:0000313" key="5">
    <source>
        <dbReference type="EMBL" id="PEN14571.1"/>
    </source>
</evidence>
<dbReference type="PANTHER" id="PTHR43096:SF52">
    <property type="entry name" value="DNAJ HOMOLOG 1, MITOCHONDRIAL-RELATED"/>
    <property type="match status" value="1"/>
</dbReference>
<name>A0A2A8D105_9BACT</name>
<evidence type="ECO:0000259" key="4">
    <source>
        <dbReference type="PROSITE" id="PS50076"/>
    </source>
</evidence>
<dbReference type="CDD" id="cd06257">
    <property type="entry name" value="DnaJ"/>
    <property type="match status" value="1"/>
</dbReference>
<feature type="region of interest" description="Disordered" evidence="2">
    <location>
        <begin position="28"/>
        <end position="49"/>
    </location>
</feature>
<feature type="compositionally biased region" description="Basic and acidic residues" evidence="2">
    <location>
        <begin position="37"/>
        <end position="49"/>
    </location>
</feature>
<dbReference type="InterPro" id="IPR036869">
    <property type="entry name" value="J_dom_sf"/>
</dbReference>
<feature type="transmembrane region" description="Helical" evidence="3">
    <location>
        <begin position="98"/>
        <end position="118"/>
    </location>
</feature>
<feature type="transmembrane region" description="Helical" evidence="3">
    <location>
        <begin position="130"/>
        <end position="148"/>
    </location>
</feature>
<keyword evidence="3" id="KW-0812">Transmembrane</keyword>
<protein>
    <recommendedName>
        <fullName evidence="4">J domain-containing protein</fullName>
    </recommendedName>
</protein>
<dbReference type="Gene3D" id="1.10.287.110">
    <property type="entry name" value="DnaJ domain"/>
    <property type="match status" value="1"/>
</dbReference>
<dbReference type="RefSeq" id="WP_098074744.1">
    <property type="nucleotide sequence ID" value="NZ_PDEQ01000002.1"/>
</dbReference>
<keyword evidence="1" id="KW-0143">Chaperone</keyword>
<reference evidence="5 6" key="1">
    <citation type="submission" date="2017-10" db="EMBL/GenBank/DDBJ databases">
        <title>Draft genome of Longibacter Salinarum.</title>
        <authorList>
            <person name="Goh K.M."/>
            <person name="Shamsir M.S."/>
            <person name="Lim S.W."/>
        </authorList>
    </citation>
    <scope>NUCLEOTIDE SEQUENCE [LARGE SCALE GENOMIC DNA]</scope>
    <source>
        <strain evidence="5 6">KCTC 52045</strain>
    </source>
</reference>